<sequence>MAALPSWFHAQFNTLTRPRHIDIAPYLANVDGLNHPAASGSAPIPSGDGAAGHDAQHHKQKKEDTLFGPLVAPAPNAAAEWMPKPTSSSVPAPELVNKWIANGQDGDAARPTTTLQSLVNLKRPTLRLSPLAPHESALSEDALEAHQHTHALEFEFDCDAPKCLVSVHVVQSTSSTVQPKHPSESSTAVTIADQHPDYDAVVVFQSAVDGGFCRQLTLEDGAVLELSRFDPACAAAHQDHPQNPQSRDQHPSTSTPSHPSGTHHPHHSSTRLSRLSFNFSSSTADLDAFRHASRRKLSALTFRRREHTGSVSGPALRVVDGEASPAPAHPHLEDVPLAPSPLANVAGAAADSGTGGADSEAAAATGAGADVANTAGTEEHQEAATTAAGHEHEAKDSDGVRVNIRLEALDDKEQPLDTHNVQVTYLHIVKMGNPPAEGEEDTRHWLVKVVRRDATIGPHTFRLHEIYGLQSASPPTPIPHTDPTHSPTLSPVLASPASPASPGSPKSPTSLLKSTSPTPQVHTNPPHPLEPAPAAPTAINPNPEPPASECVLCLSSPREVLLLPCRHLVACRECAINMIEYGAGGQLMHYDIIAEEGAAASGTVGGAGAGGEGGADGAAGTGAEGASGAGEGPSTGAEGQAAGAHGEAAGNNHTAAAPNEAAAAGEPTPPAPATAPRRRKRRAKGWFCPVCRQPYTSLLRIQAITEVKTTSASSSETDFPLLPTSPDLEKNQPSPLSPHAASPNTPNTPHTPLSASQQARPGTAGSATSPKAGFANMLNAARDLVSAAVSPSSPRPSLMRSLTPRGTAPPSAMRTGTASGAGAGGGGGDGSRPSTRGGLSIRLSAIGLNARSAGEGGAGAGGASRPPTRGTSRPGTRDRVPIPDEE</sequence>
<dbReference type="InParanoid" id="A0A067M0W9"/>
<dbReference type="OrthoDB" id="1711136at2759"/>
<gene>
    <name evidence="3" type="ORF">BOTBODRAFT_37129</name>
</gene>
<feature type="compositionally biased region" description="Low complexity" evidence="1">
    <location>
        <begin position="481"/>
        <end position="519"/>
    </location>
</feature>
<dbReference type="Proteomes" id="UP000027195">
    <property type="component" value="Unassembled WGS sequence"/>
</dbReference>
<feature type="region of interest" description="Disordered" evidence="1">
    <location>
        <begin position="612"/>
        <end position="682"/>
    </location>
</feature>
<dbReference type="HOGENOM" id="CLU_015598_0_0_1"/>
<feature type="compositionally biased region" description="Basic and acidic residues" evidence="1">
    <location>
        <begin position="389"/>
        <end position="399"/>
    </location>
</feature>
<dbReference type="Gene3D" id="3.30.40.10">
    <property type="entry name" value="Zinc/RING finger domain, C3HC4 (zinc finger)"/>
    <property type="match status" value="1"/>
</dbReference>
<dbReference type="GO" id="GO:0005737">
    <property type="term" value="C:cytoplasm"/>
    <property type="evidence" value="ECO:0007669"/>
    <property type="project" value="TreeGrafter"/>
</dbReference>
<dbReference type="STRING" id="930990.A0A067M0W9"/>
<organism evidence="3 4">
    <name type="scientific">Botryobasidium botryosum (strain FD-172 SS1)</name>
    <dbReference type="NCBI Taxonomy" id="930990"/>
    <lineage>
        <taxon>Eukaryota</taxon>
        <taxon>Fungi</taxon>
        <taxon>Dikarya</taxon>
        <taxon>Basidiomycota</taxon>
        <taxon>Agaricomycotina</taxon>
        <taxon>Agaricomycetes</taxon>
        <taxon>Cantharellales</taxon>
        <taxon>Botryobasidiaceae</taxon>
        <taxon>Botryobasidium</taxon>
    </lineage>
</organism>
<feature type="compositionally biased region" description="Polar residues" evidence="1">
    <location>
        <begin position="742"/>
        <end position="769"/>
    </location>
</feature>
<feature type="region of interest" description="Disordered" evidence="1">
    <location>
        <begin position="708"/>
        <end position="771"/>
    </location>
</feature>
<accession>A0A067M0W9</accession>
<reference evidence="4" key="1">
    <citation type="journal article" date="2014" name="Proc. Natl. Acad. Sci. U.S.A.">
        <title>Extensive sampling of basidiomycete genomes demonstrates inadequacy of the white-rot/brown-rot paradigm for wood decay fungi.</title>
        <authorList>
            <person name="Riley R."/>
            <person name="Salamov A.A."/>
            <person name="Brown D.W."/>
            <person name="Nagy L.G."/>
            <person name="Floudas D."/>
            <person name="Held B.W."/>
            <person name="Levasseur A."/>
            <person name="Lombard V."/>
            <person name="Morin E."/>
            <person name="Otillar R."/>
            <person name="Lindquist E.A."/>
            <person name="Sun H."/>
            <person name="LaButti K.M."/>
            <person name="Schmutz J."/>
            <person name="Jabbour D."/>
            <person name="Luo H."/>
            <person name="Baker S.E."/>
            <person name="Pisabarro A.G."/>
            <person name="Walton J.D."/>
            <person name="Blanchette R.A."/>
            <person name="Henrissat B."/>
            <person name="Martin F."/>
            <person name="Cullen D."/>
            <person name="Hibbett D.S."/>
            <person name="Grigoriev I.V."/>
        </authorList>
    </citation>
    <scope>NUCLEOTIDE SEQUENCE [LARGE SCALE GENOMIC DNA]</scope>
    <source>
        <strain evidence="4">FD-172 SS1</strain>
    </source>
</reference>
<feature type="compositionally biased region" description="Gly residues" evidence="1">
    <location>
        <begin position="819"/>
        <end position="830"/>
    </location>
</feature>
<name>A0A067M0W9_BOTB1</name>
<evidence type="ECO:0000259" key="2">
    <source>
        <dbReference type="SMART" id="SM00184"/>
    </source>
</evidence>
<dbReference type="GO" id="GO:0008270">
    <property type="term" value="F:zinc ion binding"/>
    <property type="evidence" value="ECO:0007669"/>
    <property type="project" value="UniProtKB-KW"/>
</dbReference>
<feature type="domain" description="RING-type" evidence="2">
    <location>
        <begin position="550"/>
        <end position="691"/>
    </location>
</feature>
<keyword evidence="4" id="KW-1185">Reference proteome</keyword>
<dbReference type="EMBL" id="KL198079">
    <property type="protein sequence ID" value="KDQ09378.1"/>
    <property type="molecule type" value="Genomic_DNA"/>
</dbReference>
<feature type="region of interest" description="Disordered" evidence="1">
    <location>
        <begin position="37"/>
        <end position="62"/>
    </location>
</feature>
<evidence type="ECO:0000313" key="4">
    <source>
        <dbReference type="Proteomes" id="UP000027195"/>
    </source>
</evidence>
<evidence type="ECO:0000313" key="3">
    <source>
        <dbReference type="EMBL" id="KDQ09378.1"/>
    </source>
</evidence>
<dbReference type="GO" id="GO:0016567">
    <property type="term" value="P:protein ubiquitination"/>
    <property type="evidence" value="ECO:0007669"/>
    <property type="project" value="TreeGrafter"/>
</dbReference>
<dbReference type="SMART" id="SM00184">
    <property type="entry name" value="RING"/>
    <property type="match status" value="1"/>
</dbReference>
<dbReference type="AlphaFoldDB" id="A0A067M0W9"/>
<dbReference type="PANTHER" id="PTHR22996:SF0">
    <property type="entry name" value="RE60872P-RELATED"/>
    <property type="match status" value="1"/>
</dbReference>
<feature type="region of interest" description="Disordered" evidence="1">
    <location>
        <begin position="306"/>
        <end position="399"/>
    </location>
</feature>
<dbReference type="InterPro" id="IPR013083">
    <property type="entry name" value="Znf_RING/FYVE/PHD"/>
</dbReference>
<feature type="compositionally biased region" description="Gly residues" evidence="1">
    <location>
        <begin position="612"/>
        <end position="633"/>
    </location>
</feature>
<feature type="compositionally biased region" description="Pro residues" evidence="1">
    <location>
        <begin position="525"/>
        <end position="534"/>
    </location>
</feature>
<dbReference type="GO" id="GO:0061630">
    <property type="term" value="F:ubiquitin protein ligase activity"/>
    <property type="evidence" value="ECO:0007669"/>
    <property type="project" value="UniProtKB-EC"/>
</dbReference>
<feature type="region of interest" description="Disordered" evidence="1">
    <location>
        <begin position="472"/>
        <end position="541"/>
    </location>
</feature>
<evidence type="ECO:0000256" key="1">
    <source>
        <dbReference type="SAM" id="MobiDB-lite"/>
    </source>
</evidence>
<feature type="compositionally biased region" description="Low complexity" evidence="1">
    <location>
        <begin position="346"/>
        <end position="376"/>
    </location>
</feature>
<feature type="compositionally biased region" description="Basic and acidic residues" evidence="1">
    <location>
        <begin position="875"/>
        <end position="886"/>
    </location>
</feature>
<protein>
    <recommendedName>
        <fullName evidence="2">RING-type domain-containing protein</fullName>
    </recommendedName>
</protein>
<feature type="compositionally biased region" description="Low complexity" evidence="1">
    <location>
        <begin position="634"/>
        <end position="666"/>
    </location>
</feature>
<dbReference type="Pfam" id="PF13920">
    <property type="entry name" value="zf-C3HC4_3"/>
    <property type="match status" value="1"/>
</dbReference>
<dbReference type="InterPro" id="IPR045194">
    <property type="entry name" value="MGRN1/RNF157-like"/>
</dbReference>
<dbReference type="PANTHER" id="PTHR22996">
    <property type="entry name" value="MAHOGUNIN"/>
    <property type="match status" value="1"/>
</dbReference>
<feature type="compositionally biased region" description="Low complexity" evidence="1">
    <location>
        <begin position="787"/>
        <end position="805"/>
    </location>
</feature>
<feature type="compositionally biased region" description="Low complexity" evidence="1">
    <location>
        <begin position="251"/>
        <end position="260"/>
    </location>
</feature>
<feature type="compositionally biased region" description="Polar residues" evidence="1">
    <location>
        <begin position="708"/>
        <end position="717"/>
    </location>
</feature>
<dbReference type="InterPro" id="IPR001841">
    <property type="entry name" value="Znf_RING"/>
</dbReference>
<feature type="region of interest" description="Disordered" evidence="1">
    <location>
        <begin position="235"/>
        <end position="271"/>
    </location>
</feature>
<feature type="region of interest" description="Disordered" evidence="1">
    <location>
        <begin position="787"/>
        <end position="886"/>
    </location>
</feature>
<proteinExistence type="predicted"/>